<feature type="signal peptide" evidence="1">
    <location>
        <begin position="1"/>
        <end position="19"/>
    </location>
</feature>
<proteinExistence type="predicted"/>
<dbReference type="PROSITE" id="PS51762">
    <property type="entry name" value="GH16_2"/>
    <property type="match status" value="1"/>
</dbReference>
<dbReference type="InterPro" id="IPR000757">
    <property type="entry name" value="Beta-glucanase-like"/>
</dbReference>
<dbReference type="OrthoDB" id="192832at2759"/>
<dbReference type="Pfam" id="PF26113">
    <property type="entry name" value="GH16_XgeA"/>
    <property type="match status" value="1"/>
</dbReference>
<feature type="domain" description="GH16" evidence="2">
    <location>
        <begin position="29"/>
        <end position="297"/>
    </location>
</feature>
<dbReference type="GO" id="GO:0005975">
    <property type="term" value="P:carbohydrate metabolic process"/>
    <property type="evidence" value="ECO:0007669"/>
    <property type="project" value="InterPro"/>
</dbReference>
<dbReference type="AlphaFoldDB" id="A0A8H7WAU4"/>
<keyword evidence="4" id="KW-1185">Reference proteome</keyword>
<evidence type="ECO:0000313" key="3">
    <source>
        <dbReference type="EMBL" id="KAG4420493.1"/>
    </source>
</evidence>
<sequence>MYTHQRLTIFLSLLSTINAAPPTISGFTLTWAEDFIGTANSLPSTNNWLIDTGTSYPGGPANWGTGEIQTYTSSPNNLRLTGDGVLQITPLLNRATGIWTSARIETQRTNFMAQEGGKMRIQARILMPDVKGAEAIGYWPAFWTLGSNYRGNYQNWPSVGEFDIMENVNGIDSVWGVLHCGVNPGGPCGETDGIAGNRACPNSPCQGNFHVYTIEVDRTVTPEVLRWYVDDVLFHSVSEGTVGTQTWNQAVHQGHFILLNLAIGGAFPNNRYGSATPVASTVDSRPMYVDYVAVYNS</sequence>
<dbReference type="EMBL" id="JAFJYH010000083">
    <property type="protein sequence ID" value="KAG4420493.1"/>
    <property type="molecule type" value="Genomic_DNA"/>
</dbReference>
<keyword evidence="1" id="KW-0732">Signal</keyword>
<comment type="caution">
    <text evidence="3">The sequence shown here is derived from an EMBL/GenBank/DDBJ whole genome shotgun (WGS) entry which is preliminary data.</text>
</comment>
<name>A0A8H7WAU4_9HELO</name>
<protein>
    <recommendedName>
        <fullName evidence="2">GH16 domain-containing protein</fullName>
    </recommendedName>
</protein>
<dbReference type="PANTHER" id="PTHR10963">
    <property type="entry name" value="GLYCOSYL HYDROLASE-RELATED"/>
    <property type="match status" value="1"/>
</dbReference>
<dbReference type="InterPro" id="IPR050546">
    <property type="entry name" value="Glycosyl_Hydrlase_16"/>
</dbReference>
<gene>
    <name evidence="3" type="ORF">IFR04_006413</name>
</gene>
<dbReference type="SUPFAM" id="SSF49899">
    <property type="entry name" value="Concanavalin A-like lectins/glucanases"/>
    <property type="match status" value="1"/>
</dbReference>
<evidence type="ECO:0000256" key="1">
    <source>
        <dbReference type="SAM" id="SignalP"/>
    </source>
</evidence>
<dbReference type="InterPro" id="IPR013320">
    <property type="entry name" value="ConA-like_dom_sf"/>
</dbReference>
<evidence type="ECO:0000259" key="2">
    <source>
        <dbReference type="PROSITE" id="PS51762"/>
    </source>
</evidence>
<dbReference type="PANTHER" id="PTHR10963:SF60">
    <property type="entry name" value="GRAM-NEGATIVE BACTERIA-BINDING PROTEIN 1-RELATED"/>
    <property type="match status" value="1"/>
</dbReference>
<accession>A0A8H7WAU4</accession>
<dbReference type="Proteomes" id="UP000664132">
    <property type="component" value="Unassembled WGS sequence"/>
</dbReference>
<dbReference type="GO" id="GO:0004553">
    <property type="term" value="F:hydrolase activity, hydrolyzing O-glycosyl compounds"/>
    <property type="evidence" value="ECO:0007669"/>
    <property type="project" value="InterPro"/>
</dbReference>
<reference evidence="3" key="1">
    <citation type="submission" date="2021-02" db="EMBL/GenBank/DDBJ databases">
        <title>Genome sequence Cadophora malorum strain M34.</title>
        <authorList>
            <person name="Stefanovic E."/>
            <person name="Vu D."/>
            <person name="Scully C."/>
            <person name="Dijksterhuis J."/>
            <person name="Roader J."/>
            <person name="Houbraken J."/>
        </authorList>
    </citation>
    <scope>NUCLEOTIDE SEQUENCE</scope>
    <source>
        <strain evidence="3">M34</strain>
    </source>
</reference>
<organism evidence="3 4">
    <name type="scientific">Cadophora malorum</name>
    <dbReference type="NCBI Taxonomy" id="108018"/>
    <lineage>
        <taxon>Eukaryota</taxon>
        <taxon>Fungi</taxon>
        <taxon>Dikarya</taxon>
        <taxon>Ascomycota</taxon>
        <taxon>Pezizomycotina</taxon>
        <taxon>Leotiomycetes</taxon>
        <taxon>Helotiales</taxon>
        <taxon>Ploettnerulaceae</taxon>
        <taxon>Cadophora</taxon>
    </lineage>
</organism>
<dbReference type="Gene3D" id="2.60.120.200">
    <property type="match status" value="1"/>
</dbReference>
<evidence type="ECO:0000313" key="4">
    <source>
        <dbReference type="Proteomes" id="UP000664132"/>
    </source>
</evidence>
<feature type="chain" id="PRO_5034982647" description="GH16 domain-containing protein" evidence="1">
    <location>
        <begin position="20"/>
        <end position="297"/>
    </location>
</feature>
<dbReference type="CDD" id="cd02182">
    <property type="entry name" value="GH16_Strep_laminarinase_like"/>
    <property type="match status" value="1"/>
</dbReference>